<dbReference type="EMBL" id="LVJZ01000003">
    <property type="protein sequence ID" value="ODB95916.1"/>
    <property type="molecule type" value="Genomic_DNA"/>
</dbReference>
<accession>A0A1E2UME4</accession>
<proteinExistence type="predicted"/>
<sequence>MREYVPKIGQAYIRVTGERLGKFVEFEFSIDDEDLTVELILPHEAFKIFCDKHQARLVRSADEIGTAEGQTKRPGLYRESPSL</sequence>
<name>A0A1E2UME4_9GAMM</name>
<reference evidence="2 3" key="1">
    <citation type="submission" date="2016-03" db="EMBL/GenBank/DDBJ databases">
        <title>Chemosynthetic sulphur-oxidizing symbionts of marine invertebrate animals are capable of nitrogen fixation.</title>
        <authorList>
            <person name="Petersen J.M."/>
            <person name="Kemper A."/>
            <person name="Gruber-Vodicka H."/>
            <person name="Cardini U."/>
            <person name="Geest Mvander."/>
            <person name="Kleiner M."/>
            <person name="Bulgheresi S."/>
            <person name="Fussmann M."/>
            <person name="Herbold C."/>
            <person name="Seah B.K.B."/>
            <person name="Antony C.Paul."/>
            <person name="Liu D."/>
            <person name="Belitz A."/>
            <person name="Weber M."/>
        </authorList>
    </citation>
    <scope>NUCLEOTIDE SEQUENCE [LARGE SCALE GENOMIC DNA]</scope>
    <source>
        <strain evidence="2">G_D</strain>
    </source>
</reference>
<evidence type="ECO:0000313" key="2">
    <source>
        <dbReference type="EMBL" id="ODB95916.1"/>
    </source>
</evidence>
<evidence type="ECO:0008006" key="4">
    <source>
        <dbReference type="Google" id="ProtNLM"/>
    </source>
</evidence>
<dbReference type="STRING" id="1818881.A3196_03560"/>
<organism evidence="2 3">
    <name type="scientific">Candidatus Thiodiazotropha endoloripes</name>
    <dbReference type="NCBI Taxonomy" id="1818881"/>
    <lineage>
        <taxon>Bacteria</taxon>
        <taxon>Pseudomonadati</taxon>
        <taxon>Pseudomonadota</taxon>
        <taxon>Gammaproteobacteria</taxon>
        <taxon>Chromatiales</taxon>
        <taxon>Sedimenticolaceae</taxon>
        <taxon>Candidatus Thiodiazotropha</taxon>
    </lineage>
</organism>
<evidence type="ECO:0000256" key="1">
    <source>
        <dbReference type="SAM" id="MobiDB-lite"/>
    </source>
</evidence>
<evidence type="ECO:0000313" key="3">
    <source>
        <dbReference type="Proteomes" id="UP000094849"/>
    </source>
</evidence>
<dbReference type="OrthoDB" id="8564678at2"/>
<comment type="caution">
    <text evidence="2">The sequence shown here is derived from an EMBL/GenBank/DDBJ whole genome shotgun (WGS) entry which is preliminary data.</text>
</comment>
<dbReference type="RefSeq" id="WP_069003323.1">
    <property type="nucleotide sequence ID" value="NZ_LVJW01000006.1"/>
</dbReference>
<dbReference type="AlphaFoldDB" id="A0A1E2UME4"/>
<protein>
    <recommendedName>
        <fullName evidence="4">Phenol hydroxylase</fullName>
    </recommendedName>
</protein>
<dbReference type="InterPro" id="IPR010353">
    <property type="entry name" value="DmpK"/>
</dbReference>
<dbReference type="Pfam" id="PF06099">
    <property type="entry name" value="Phenol_hyd_sub"/>
    <property type="match status" value="1"/>
</dbReference>
<keyword evidence="3" id="KW-1185">Reference proteome</keyword>
<feature type="region of interest" description="Disordered" evidence="1">
    <location>
        <begin position="63"/>
        <end position="83"/>
    </location>
</feature>
<dbReference type="Proteomes" id="UP000094849">
    <property type="component" value="Unassembled WGS sequence"/>
</dbReference>
<gene>
    <name evidence="2" type="ORF">A3196_03560</name>
</gene>